<accession>A0AAD4W3R1</accession>
<organism evidence="2 3">
    <name type="scientific">Prunus dulcis</name>
    <name type="common">Almond</name>
    <name type="synonym">Amygdalus dulcis</name>
    <dbReference type="NCBI Taxonomy" id="3755"/>
    <lineage>
        <taxon>Eukaryota</taxon>
        <taxon>Viridiplantae</taxon>
        <taxon>Streptophyta</taxon>
        <taxon>Embryophyta</taxon>
        <taxon>Tracheophyta</taxon>
        <taxon>Spermatophyta</taxon>
        <taxon>Magnoliopsida</taxon>
        <taxon>eudicotyledons</taxon>
        <taxon>Gunneridae</taxon>
        <taxon>Pentapetalae</taxon>
        <taxon>rosids</taxon>
        <taxon>fabids</taxon>
        <taxon>Rosales</taxon>
        <taxon>Rosaceae</taxon>
        <taxon>Amygdaloideae</taxon>
        <taxon>Amygdaleae</taxon>
        <taxon>Prunus</taxon>
    </lineage>
</organism>
<dbReference type="AlphaFoldDB" id="A0AAD4W3R1"/>
<dbReference type="EMBL" id="JAJFAZ020000004">
    <property type="protein sequence ID" value="KAI5335397.1"/>
    <property type="molecule type" value="Genomic_DNA"/>
</dbReference>
<feature type="compositionally biased region" description="Basic and acidic residues" evidence="1">
    <location>
        <begin position="67"/>
        <end position="78"/>
    </location>
</feature>
<feature type="compositionally biased region" description="Low complexity" evidence="1">
    <location>
        <begin position="101"/>
        <end position="110"/>
    </location>
</feature>
<evidence type="ECO:0000256" key="1">
    <source>
        <dbReference type="SAM" id="MobiDB-lite"/>
    </source>
</evidence>
<protein>
    <submittedName>
        <fullName evidence="2">Uncharacterized protein</fullName>
    </submittedName>
</protein>
<feature type="region of interest" description="Disordered" evidence="1">
    <location>
        <begin position="67"/>
        <end position="147"/>
    </location>
</feature>
<proteinExistence type="predicted"/>
<reference evidence="2 3" key="1">
    <citation type="journal article" date="2022" name="G3 (Bethesda)">
        <title>Whole-genome sequence and methylome profiling of the almond [Prunus dulcis (Mill.) D.A. Webb] cultivar 'Nonpareil'.</title>
        <authorList>
            <person name="D'Amico-Willman K.M."/>
            <person name="Ouma W.Z."/>
            <person name="Meulia T."/>
            <person name="Sideli G.M."/>
            <person name="Gradziel T.M."/>
            <person name="Fresnedo-Ramirez J."/>
        </authorList>
    </citation>
    <scope>NUCLEOTIDE SEQUENCE [LARGE SCALE GENOMIC DNA]</scope>
    <source>
        <strain evidence="2">Clone GOH B32 T37-40</strain>
    </source>
</reference>
<comment type="caution">
    <text evidence="2">The sequence shown here is derived from an EMBL/GenBank/DDBJ whole genome shotgun (WGS) entry which is preliminary data.</text>
</comment>
<sequence length="282" mass="31625">MNKVAENDYIDLLDIAGQPYDDDNNPIQQWIMTTHLDDEQGNPDVIIAQHTPQEGVDVDRVISEDVRSGDTSSFERDMLGPQQGQRRPLSDNANTSRKESSSNSLDNDGGSNVGSGGNEEGRQYSPFTIEGDFTNATQDDDHGCREARPGIGAIRKQYSSRRSQPIYLFEEDMAISFGSMSIGIRPSTNSNDSYNGYGYVMSDYSGTSYGAEDDETDYGPTSWVNPNYPIYGRTVRSSREPYVHHVQTWLTNYSGYMTWYDYCMNLDGCSSLFEPHRSSSFM</sequence>
<evidence type="ECO:0000313" key="2">
    <source>
        <dbReference type="EMBL" id="KAI5335397.1"/>
    </source>
</evidence>
<name>A0AAD4W3R1_PRUDU</name>
<keyword evidence="3" id="KW-1185">Reference proteome</keyword>
<dbReference type="Proteomes" id="UP001054821">
    <property type="component" value="Chromosome 4"/>
</dbReference>
<evidence type="ECO:0000313" key="3">
    <source>
        <dbReference type="Proteomes" id="UP001054821"/>
    </source>
</evidence>
<gene>
    <name evidence="2" type="ORF">L3X38_025530</name>
</gene>